<proteinExistence type="predicted"/>
<keyword evidence="2" id="KW-1185">Reference proteome</keyword>
<dbReference type="EMBL" id="CM042012">
    <property type="protein sequence ID" value="KAI3750655.1"/>
    <property type="molecule type" value="Genomic_DNA"/>
</dbReference>
<protein>
    <submittedName>
        <fullName evidence="1">Uncharacterized protein</fullName>
    </submittedName>
</protein>
<organism evidence="1 2">
    <name type="scientific">Cichorium intybus</name>
    <name type="common">Chicory</name>
    <dbReference type="NCBI Taxonomy" id="13427"/>
    <lineage>
        <taxon>Eukaryota</taxon>
        <taxon>Viridiplantae</taxon>
        <taxon>Streptophyta</taxon>
        <taxon>Embryophyta</taxon>
        <taxon>Tracheophyta</taxon>
        <taxon>Spermatophyta</taxon>
        <taxon>Magnoliopsida</taxon>
        <taxon>eudicotyledons</taxon>
        <taxon>Gunneridae</taxon>
        <taxon>Pentapetalae</taxon>
        <taxon>asterids</taxon>
        <taxon>campanulids</taxon>
        <taxon>Asterales</taxon>
        <taxon>Asteraceae</taxon>
        <taxon>Cichorioideae</taxon>
        <taxon>Cichorieae</taxon>
        <taxon>Cichoriinae</taxon>
        <taxon>Cichorium</taxon>
    </lineage>
</organism>
<evidence type="ECO:0000313" key="1">
    <source>
        <dbReference type="EMBL" id="KAI3750655.1"/>
    </source>
</evidence>
<evidence type="ECO:0000313" key="2">
    <source>
        <dbReference type="Proteomes" id="UP001055811"/>
    </source>
</evidence>
<comment type="caution">
    <text evidence="1">The sequence shown here is derived from an EMBL/GenBank/DDBJ whole genome shotgun (WGS) entry which is preliminary data.</text>
</comment>
<dbReference type="Proteomes" id="UP001055811">
    <property type="component" value="Linkage Group LG04"/>
</dbReference>
<accession>A0ACB9DW55</accession>
<gene>
    <name evidence="1" type="ORF">L2E82_21369</name>
</gene>
<reference evidence="1 2" key="2">
    <citation type="journal article" date="2022" name="Mol. Ecol. Resour.">
        <title>The genomes of chicory, endive, great burdock and yacon provide insights into Asteraceae paleo-polyploidization history and plant inulin production.</title>
        <authorList>
            <person name="Fan W."/>
            <person name="Wang S."/>
            <person name="Wang H."/>
            <person name="Wang A."/>
            <person name="Jiang F."/>
            <person name="Liu H."/>
            <person name="Zhao H."/>
            <person name="Xu D."/>
            <person name="Zhang Y."/>
        </authorList>
    </citation>
    <scope>NUCLEOTIDE SEQUENCE [LARGE SCALE GENOMIC DNA]</scope>
    <source>
        <strain evidence="2">cv. Punajuju</strain>
        <tissue evidence="1">Leaves</tissue>
    </source>
</reference>
<name>A0ACB9DW55_CICIN</name>
<sequence length="131" mass="14362">MFIREGFQFDYIFYWTNLKYQQSQLSNTPSRVFAAGMSSGIPPMATNSNRISGGEEGSRPPGWSSSNPSQPRNTGMPFYSRTLSKQKNSASNDPSMNRELSSSNVSQLSGSSRRPAVSSSRGEADLSYGRS</sequence>
<reference evidence="2" key="1">
    <citation type="journal article" date="2022" name="Mol. Ecol. Resour.">
        <title>The genomes of chicory, endive, great burdock and yacon provide insights into Asteraceae palaeo-polyploidization history and plant inulin production.</title>
        <authorList>
            <person name="Fan W."/>
            <person name="Wang S."/>
            <person name="Wang H."/>
            <person name="Wang A."/>
            <person name="Jiang F."/>
            <person name="Liu H."/>
            <person name="Zhao H."/>
            <person name="Xu D."/>
            <person name="Zhang Y."/>
        </authorList>
    </citation>
    <scope>NUCLEOTIDE SEQUENCE [LARGE SCALE GENOMIC DNA]</scope>
    <source>
        <strain evidence="2">cv. Punajuju</strain>
    </source>
</reference>